<name>A0A6L9Y4J7_9BURK</name>
<keyword evidence="1" id="KW-0677">Repeat</keyword>
<dbReference type="Gene3D" id="1.25.40.10">
    <property type="entry name" value="Tetratricopeptide repeat domain"/>
    <property type="match status" value="2"/>
</dbReference>
<sequence length="491" mass="57367">MDINELQEKYNNTRDFISQKEYAKAIEIINKVLDIIPNDISFLLLKAYIYLDTHHLESAEAILKAMVKRSPNNADIHYQLGRLYLVQKQLDISLLHYEKAFVLDKTIDKQLTFINVKRIASKTREECEITLNLLNQFISDHSKVWIAYFYRGLLLERLGLYDLALADFNKCLIHNPNHTDVLFSKAKLLLRKGNFREGFLLYEERKKLNHKAFKVNVTLPMWNGQDIQKDKLFVFAEQGLGDNIQFVRYAVMAKELGFNVVVGNFLPLEQLLRYNLEKLGVKVIKNNIVDSDAQYQVSMCSLPYFLNATLSNIPLKKAYLTAEPEFITKWKNKFPFTNKFKIGLVWQGSLTNGRDTERSIPLEKLNSLLHLNAEFHCLQKVISQKDLAFIRQQHNFTAWHNEITDFSDTAALIEHMDLVISVDTSVAHLSAAMGKLTWIMITHNPDFRWLLDREDSVWYENVRLFRQDKNLEWDSVIKRIYSELINILSKK</sequence>
<dbReference type="Pfam" id="PF14559">
    <property type="entry name" value="TPR_19"/>
    <property type="match status" value="1"/>
</dbReference>
<evidence type="ECO:0000256" key="2">
    <source>
        <dbReference type="ARBA" id="ARBA00022803"/>
    </source>
</evidence>
<dbReference type="AlphaFoldDB" id="A0A6L9Y4J7"/>
<keyword evidence="5" id="KW-1185">Reference proteome</keyword>
<dbReference type="SUPFAM" id="SSF48452">
    <property type="entry name" value="TPR-like"/>
    <property type="match status" value="1"/>
</dbReference>
<dbReference type="Pfam" id="PF00515">
    <property type="entry name" value="TPR_1"/>
    <property type="match status" value="1"/>
</dbReference>
<dbReference type="InterPro" id="IPR019734">
    <property type="entry name" value="TPR_rpt"/>
</dbReference>
<accession>A0A6L9Y4J7</accession>
<dbReference type="RefSeq" id="WP_163764031.1">
    <property type="nucleotide sequence ID" value="NZ_JAAGYR010000004.1"/>
</dbReference>
<proteinExistence type="predicted"/>
<keyword evidence="2 3" id="KW-0802">TPR repeat</keyword>
<dbReference type="PANTHER" id="PTHR44858:SF1">
    <property type="entry name" value="UDP-N-ACETYLGLUCOSAMINE--PEPTIDE N-ACETYLGLUCOSAMINYLTRANSFERASE SPINDLY-RELATED"/>
    <property type="match status" value="1"/>
</dbReference>
<reference evidence="4 5" key="1">
    <citation type="submission" date="2020-02" db="EMBL/GenBank/DDBJ databases">
        <title>Pelistega sp. NLN82 were isolated from wild rodents of the Hainan Island.</title>
        <authorList>
            <person name="Niu N."/>
            <person name="Zhou J."/>
        </authorList>
    </citation>
    <scope>NUCLEOTIDE SEQUENCE [LARGE SCALE GENOMIC DNA]</scope>
    <source>
        <strain evidence="4 5">NLN82</strain>
    </source>
</reference>
<dbReference type="Gene3D" id="3.40.50.2000">
    <property type="entry name" value="Glycogen Phosphorylase B"/>
    <property type="match status" value="1"/>
</dbReference>
<dbReference type="InterPro" id="IPR050498">
    <property type="entry name" value="Ycf3"/>
</dbReference>
<evidence type="ECO:0000256" key="1">
    <source>
        <dbReference type="ARBA" id="ARBA00022737"/>
    </source>
</evidence>
<evidence type="ECO:0000313" key="5">
    <source>
        <dbReference type="Proteomes" id="UP000477651"/>
    </source>
</evidence>
<organism evidence="4 5">
    <name type="scientific">Pelistega ratti</name>
    <dbReference type="NCBI Taxonomy" id="2652177"/>
    <lineage>
        <taxon>Bacteria</taxon>
        <taxon>Pseudomonadati</taxon>
        <taxon>Pseudomonadota</taxon>
        <taxon>Betaproteobacteria</taxon>
        <taxon>Burkholderiales</taxon>
        <taxon>Alcaligenaceae</taxon>
        <taxon>Pelistega</taxon>
    </lineage>
</organism>
<protein>
    <submittedName>
        <fullName evidence="4">Tetratricopeptide repeat protein</fullName>
    </submittedName>
</protein>
<dbReference type="Pfam" id="PF01075">
    <property type="entry name" value="Glyco_transf_9"/>
    <property type="match status" value="1"/>
</dbReference>
<dbReference type="PROSITE" id="PS50005">
    <property type="entry name" value="TPR"/>
    <property type="match status" value="2"/>
</dbReference>
<dbReference type="InterPro" id="IPR011990">
    <property type="entry name" value="TPR-like_helical_dom_sf"/>
</dbReference>
<comment type="caution">
    <text evidence="4">The sequence shown here is derived from an EMBL/GenBank/DDBJ whole genome shotgun (WGS) entry which is preliminary data.</text>
</comment>
<dbReference type="GO" id="GO:0016757">
    <property type="term" value="F:glycosyltransferase activity"/>
    <property type="evidence" value="ECO:0007669"/>
    <property type="project" value="InterPro"/>
</dbReference>
<feature type="repeat" description="TPR" evidence="3">
    <location>
        <begin position="74"/>
        <end position="107"/>
    </location>
</feature>
<feature type="repeat" description="TPR" evidence="3">
    <location>
        <begin position="145"/>
        <end position="178"/>
    </location>
</feature>
<dbReference type="SUPFAM" id="SSF53756">
    <property type="entry name" value="UDP-Glycosyltransferase/glycogen phosphorylase"/>
    <property type="match status" value="1"/>
</dbReference>
<dbReference type="Proteomes" id="UP000477651">
    <property type="component" value="Unassembled WGS sequence"/>
</dbReference>
<dbReference type="PANTHER" id="PTHR44858">
    <property type="entry name" value="TETRATRICOPEPTIDE REPEAT PROTEIN 6"/>
    <property type="match status" value="1"/>
</dbReference>
<dbReference type="EMBL" id="JAAGYR010000004">
    <property type="protein sequence ID" value="NEN75349.1"/>
    <property type="molecule type" value="Genomic_DNA"/>
</dbReference>
<dbReference type="SMART" id="SM00028">
    <property type="entry name" value="TPR"/>
    <property type="match status" value="5"/>
</dbReference>
<evidence type="ECO:0000256" key="3">
    <source>
        <dbReference type="PROSITE-ProRule" id="PRU00339"/>
    </source>
</evidence>
<evidence type="ECO:0000313" key="4">
    <source>
        <dbReference type="EMBL" id="NEN75349.1"/>
    </source>
</evidence>
<gene>
    <name evidence="4" type="ORF">F9B74_03275</name>
</gene>
<dbReference type="InterPro" id="IPR002201">
    <property type="entry name" value="Glyco_trans_9"/>
</dbReference>